<dbReference type="Pfam" id="PF13483">
    <property type="entry name" value="Lactamase_B_3"/>
    <property type="match status" value="1"/>
</dbReference>
<proteinExistence type="predicted"/>
<organism evidence="2 3">
    <name type="scientific">Maribellus comscasis</name>
    <dbReference type="NCBI Taxonomy" id="2681766"/>
    <lineage>
        <taxon>Bacteria</taxon>
        <taxon>Pseudomonadati</taxon>
        <taxon>Bacteroidota</taxon>
        <taxon>Bacteroidia</taxon>
        <taxon>Marinilabiliales</taxon>
        <taxon>Prolixibacteraceae</taxon>
        <taxon>Maribellus</taxon>
    </lineage>
</organism>
<sequence>MKKMIIGCICLLVVGISVNAATFEKDTIKTSDGDLVITFIGHGTLMMEFNEKVIHIDPVGMFADYSALPKADMILVTHSHGDHLDVNVIKLLKKEATFVVMTESCKEAYPDGLVLKNGDSVNYFDIDVDAVPAYNIKHERSEGNPFHPKGEGNGYVLHFGDTNVYVAGDTENIPEMADLKNIDVAFLPMNLPYTMTPDMAADAARMFMPKILYPYHFGETDTGELVELLKTEKEIEVRIRELK</sequence>
<evidence type="ECO:0000313" key="2">
    <source>
        <dbReference type="EMBL" id="QGY44376.1"/>
    </source>
</evidence>
<keyword evidence="2" id="KW-0378">Hydrolase</keyword>
<keyword evidence="3" id="KW-1185">Reference proteome</keyword>
<name>A0A6I6JN41_9BACT</name>
<dbReference type="KEGG" id="mcos:GM418_12125"/>
<dbReference type="PANTHER" id="PTHR43546">
    <property type="entry name" value="UPF0173 METAL-DEPENDENT HYDROLASE MJ1163-RELATED"/>
    <property type="match status" value="1"/>
</dbReference>
<dbReference type="AlphaFoldDB" id="A0A6I6JN41"/>
<dbReference type="InterPro" id="IPR050114">
    <property type="entry name" value="UPF0173_UPF0282_UlaG_hydrolase"/>
</dbReference>
<accession>A0A6I6JN41</accession>
<dbReference type="PANTHER" id="PTHR43546:SF3">
    <property type="entry name" value="UPF0173 METAL-DEPENDENT HYDROLASE MJ1163"/>
    <property type="match status" value="1"/>
</dbReference>
<evidence type="ECO:0000256" key="1">
    <source>
        <dbReference type="SAM" id="SignalP"/>
    </source>
</evidence>
<reference evidence="2 3" key="1">
    <citation type="submission" date="2019-11" db="EMBL/GenBank/DDBJ databases">
        <authorList>
            <person name="Zheng R.K."/>
            <person name="Sun C.M."/>
        </authorList>
    </citation>
    <scope>NUCLEOTIDE SEQUENCE [LARGE SCALE GENOMIC DNA]</scope>
    <source>
        <strain evidence="2 3">WC007</strain>
    </source>
</reference>
<dbReference type="InterPro" id="IPR036866">
    <property type="entry name" value="RibonucZ/Hydroxyglut_hydro"/>
</dbReference>
<feature type="chain" id="PRO_5026092312" evidence="1">
    <location>
        <begin position="21"/>
        <end position="243"/>
    </location>
</feature>
<dbReference type="GO" id="GO:0016787">
    <property type="term" value="F:hydrolase activity"/>
    <property type="evidence" value="ECO:0007669"/>
    <property type="project" value="UniProtKB-KW"/>
</dbReference>
<dbReference type="Proteomes" id="UP000428260">
    <property type="component" value="Chromosome"/>
</dbReference>
<dbReference type="RefSeq" id="WP_158866461.1">
    <property type="nucleotide sequence ID" value="NZ_CP046401.1"/>
</dbReference>
<dbReference type="EMBL" id="CP046401">
    <property type="protein sequence ID" value="QGY44376.1"/>
    <property type="molecule type" value="Genomic_DNA"/>
</dbReference>
<protein>
    <submittedName>
        <fullName evidence="2">MBL fold metallo-hydrolase</fullName>
    </submittedName>
</protein>
<dbReference type="SUPFAM" id="SSF56281">
    <property type="entry name" value="Metallo-hydrolase/oxidoreductase"/>
    <property type="match status" value="1"/>
</dbReference>
<gene>
    <name evidence="2" type="ORF">GM418_12125</name>
</gene>
<feature type="signal peptide" evidence="1">
    <location>
        <begin position="1"/>
        <end position="20"/>
    </location>
</feature>
<evidence type="ECO:0000313" key="3">
    <source>
        <dbReference type="Proteomes" id="UP000428260"/>
    </source>
</evidence>
<keyword evidence="1" id="KW-0732">Signal</keyword>
<dbReference type="Gene3D" id="3.60.15.10">
    <property type="entry name" value="Ribonuclease Z/Hydroxyacylglutathione hydrolase-like"/>
    <property type="match status" value="1"/>
</dbReference>